<name>A0A1G6GA46_BACOV</name>
<gene>
    <name evidence="1" type="ORF">SAMN05192581_105229</name>
</gene>
<organism evidence="1 2">
    <name type="scientific">Bacteroides ovatus</name>
    <dbReference type="NCBI Taxonomy" id="28116"/>
    <lineage>
        <taxon>Bacteria</taxon>
        <taxon>Pseudomonadati</taxon>
        <taxon>Bacteroidota</taxon>
        <taxon>Bacteroidia</taxon>
        <taxon>Bacteroidales</taxon>
        <taxon>Bacteroidaceae</taxon>
        <taxon>Bacteroides</taxon>
    </lineage>
</organism>
<dbReference type="AlphaFoldDB" id="A0A1G6GA46"/>
<protein>
    <submittedName>
        <fullName evidence="1">Uncharacterized protein</fullName>
    </submittedName>
</protein>
<proteinExistence type="predicted"/>
<evidence type="ECO:0000313" key="2">
    <source>
        <dbReference type="Proteomes" id="UP000183670"/>
    </source>
</evidence>
<dbReference type="Proteomes" id="UP000183670">
    <property type="component" value="Unassembled WGS sequence"/>
</dbReference>
<accession>A0A1G6GA46</accession>
<sequence length="67" mass="8351">MRIHWLCIRICIRLKFVFQFINVVLCYNKSNKPLFVIILWKIQSSLYEIWMELKMSQTIFYQYMVLL</sequence>
<reference evidence="1 2" key="1">
    <citation type="submission" date="2016-10" db="EMBL/GenBank/DDBJ databases">
        <authorList>
            <person name="de Groot N.N."/>
        </authorList>
    </citation>
    <scope>NUCLEOTIDE SEQUENCE [LARGE SCALE GENOMIC DNA]</scope>
    <source>
        <strain evidence="1 2">NLAE-zl-C500</strain>
    </source>
</reference>
<dbReference type="EMBL" id="FMYE01000052">
    <property type="protein sequence ID" value="SDB78841.1"/>
    <property type="molecule type" value="Genomic_DNA"/>
</dbReference>
<evidence type="ECO:0000313" key="1">
    <source>
        <dbReference type="EMBL" id="SDB78841.1"/>
    </source>
</evidence>